<name>A1S0P8_THEPD</name>
<dbReference type="Pfam" id="PF08282">
    <property type="entry name" value="Hydrolase_3"/>
    <property type="match status" value="2"/>
</dbReference>
<dbReference type="KEGG" id="tpe:Tpen_1633"/>
<dbReference type="EnsemblBacteria" id="ABL79028">
    <property type="protein sequence ID" value="ABL79028"/>
    <property type="gene ID" value="Tpen_1633"/>
</dbReference>
<evidence type="ECO:0000256" key="1">
    <source>
        <dbReference type="NCBIfam" id="TIGR01487"/>
    </source>
</evidence>
<dbReference type="SUPFAM" id="SSF56784">
    <property type="entry name" value="HAD-like"/>
    <property type="match status" value="1"/>
</dbReference>
<dbReference type="eggNOG" id="arCOG01213">
    <property type="taxonomic scope" value="Archaea"/>
</dbReference>
<proteinExistence type="predicted"/>
<dbReference type="EMBL" id="CP000505">
    <property type="protein sequence ID" value="ABL79028.1"/>
    <property type="molecule type" value="Genomic_DNA"/>
</dbReference>
<dbReference type="Gene3D" id="3.40.50.1000">
    <property type="entry name" value="HAD superfamily/HAD-like"/>
    <property type="match status" value="1"/>
</dbReference>
<dbReference type="RefSeq" id="WP_011753293.1">
    <property type="nucleotide sequence ID" value="NC_008698.1"/>
</dbReference>
<dbReference type="PANTHER" id="PTHR10000:SF8">
    <property type="entry name" value="HAD SUPERFAMILY HYDROLASE-LIKE, TYPE 3"/>
    <property type="match status" value="1"/>
</dbReference>
<dbReference type="GO" id="GO:0005829">
    <property type="term" value="C:cytosol"/>
    <property type="evidence" value="ECO:0007669"/>
    <property type="project" value="TreeGrafter"/>
</dbReference>
<dbReference type="GO" id="GO:0008967">
    <property type="term" value="F:phosphoglycolate phosphatase activity"/>
    <property type="evidence" value="ECO:0007669"/>
    <property type="project" value="UniProtKB-UniRule"/>
</dbReference>
<evidence type="ECO:0000313" key="3">
    <source>
        <dbReference type="Proteomes" id="UP000000641"/>
    </source>
</evidence>
<organism evidence="2 3">
    <name type="scientific">Thermofilum pendens (strain DSM 2475 / Hrk 5)</name>
    <dbReference type="NCBI Taxonomy" id="368408"/>
    <lineage>
        <taxon>Archaea</taxon>
        <taxon>Thermoproteota</taxon>
        <taxon>Thermoprotei</taxon>
        <taxon>Thermofilales</taxon>
        <taxon>Thermofilaceae</taxon>
        <taxon>Thermofilum</taxon>
    </lineage>
</organism>
<dbReference type="GeneID" id="4600912"/>
<sequence>MARVAVFVDVDWTLTDRERRISSRVVEALERLQREGYFVVLASATAYPIVYGLSRYLPTSGVAVGENGGVVGDGRRLEILGRIDKELVLRVARERLSCCLEDSWQNLFRFVDVTFALRKGVDPGYAVGEARHVFGAMGLEVKYSGVALHVHPPGVNKGVGLRKALEMLGGGFDYVVAVGDSEVDVDMFRVADFSACPAHAPEEVKKEASYVAKAPYSDGFLEIVDVVLRGAGKPAKE</sequence>
<dbReference type="NCBIfam" id="TIGR01487">
    <property type="entry name" value="Pglycolate_arch"/>
    <property type="match status" value="1"/>
</dbReference>
<dbReference type="SFLD" id="SFLDG01144">
    <property type="entry name" value="C2.B.4:_PGP_Like"/>
    <property type="match status" value="1"/>
</dbReference>
<dbReference type="OrthoDB" id="120822at2157"/>
<reference evidence="3" key="1">
    <citation type="journal article" date="2008" name="J. Bacteriol.">
        <title>Genome sequence of Thermofilum pendens reveals an exceptional loss of biosynthetic pathways without genome reduction.</title>
        <authorList>
            <person name="Anderson I."/>
            <person name="Rodriguez J."/>
            <person name="Susanti D."/>
            <person name="Porat I."/>
            <person name="Reich C."/>
            <person name="Ulrich L.E."/>
            <person name="Elkins J.G."/>
            <person name="Mavromatis K."/>
            <person name="Lykidis A."/>
            <person name="Kim E."/>
            <person name="Thompson L.S."/>
            <person name="Nolan M."/>
            <person name="Land M."/>
            <person name="Copeland A."/>
            <person name="Lapidus A."/>
            <person name="Lucas S."/>
            <person name="Detter C."/>
            <person name="Zhulin I.B."/>
            <person name="Olsen G.J."/>
            <person name="Whitman W."/>
            <person name="Mukhopadhyay B."/>
            <person name="Bristow J."/>
            <person name="Kyrpides N."/>
        </authorList>
    </citation>
    <scope>NUCLEOTIDE SEQUENCE [LARGE SCALE GENOMIC DNA]</scope>
    <source>
        <strain evidence="3">DSM 2475 / Hrk 5</strain>
    </source>
</reference>
<dbReference type="InterPro" id="IPR023214">
    <property type="entry name" value="HAD_sf"/>
</dbReference>
<dbReference type="SFLD" id="SFLDF00446">
    <property type="entry name" value="phosphoglycolate_phosphatase_3"/>
    <property type="match status" value="1"/>
</dbReference>
<keyword evidence="2" id="KW-0378">Hydrolase</keyword>
<dbReference type="SFLD" id="SFLDS00003">
    <property type="entry name" value="Haloacid_Dehalogenase"/>
    <property type="match status" value="1"/>
</dbReference>
<dbReference type="EC" id="3.1.3.18" evidence="1"/>
<dbReference type="AlphaFoldDB" id="A1S0P8"/>
<accession>A1S0P8</accession>
<dbReference type="GO" id="GO:0000287">
    <property type="term" value="F:magnesium ion binding"/>
    <property type="evidence" value="ECO:0007669"/>
    <property type="project" value="TreeGrafter"/>
</dbReference>
<dbReference type="STRING" id="368408.Tpen_1633"/>
<dbReference type="HOGENOM" id="CLU_044146_2_0_2"/>
<dbReference type="SFLD" id="SFLDG01140">
    <property type="entry name" value="C2.B:_Phosphomannomutase_and_P"/>
    <property type="match status" value="1"/>
</dbReference>
<dbReference type="NCBIfam" id="TIGR01482">
    <property type="entry name" value="SPP-subfamily"/>
    <property type="match status" value="1"/>
</dbReference>
<dbReference type="Gene3D" id="3.90.1070.10">
    <property type="match status" value="1"/>
</dbReference>
<dbReference type="CDD" id="cd07514">
    <property type="entry name" value="HAD_Pase"/>
    <property type="match status" value="1"/>
</dbReference>
<protein>
    <recommendedName>
        <fullName evidence="1">Phosphoglycolate phosphatase</fullName>
        <ecNumber evidence="1">3.1.3.18</ecNumber>
    </recommendedName>
</protein>
<dbReference type="PANTHER" id="PTHR10000">
    <property type="entry name" value="PHOSPHOSERINE PHOSPHATASE"/>
    <property type="match status" value="1"/>
</dbReference>
<gene>
    <name evidence="2" type="ordered locus">Tpen_1633</name>
</gene>
<dbReference type="InterPro" id="IPR036412">
    <property type="entry name" value="HAD-like_sf"/>
</dbReference>
<dbReference type="Proteomes" id="UP000000641">
    <property type="component" value="Chromosome"/>
</dbReference>
<keyword evidence="3" id="KW-1185">Reference proteome</keyword>
<evidence type="ECO:0000313" key="2">
    <source>
        <dbReference type="EMBL" id="ABL79028.1"/>
    </source>
</evidence>